<dbReference type="RefSeq" id="WP_344480104.1">
    <property type="nucleotide sequence ID" value="NZ_BAAAQX010000014.1"/>
</dbReference>
<organism evidence="2 3">
    <name type="scientific">Nonomuraea monospora</name>
    <dbReference type="NCBI Taxonomy" id="568818"/>
    <lineage>
        <taxon>Bacteria</taxon>
        <taxon>Bacillati</taxon>
        <taxon>Actinomycetota</taxon>
        <taxon>Actinomycetes</taxon>
        <taxon>Streptosporangiales</taxon>
        <taxon>Streptosporangiaceae</taxon>
        <taxon>Nonomuraea</taxon>
    </lineage>
</organism>
<dbReference type="InterPro" id="IPR041685">
    <property type="entry name" value="AAA_GajA/Old/RecF-like"/>
</dbReference>
<dbReference type="Gene3D" id="3.40.50.300">
    <property type="entry name" value="P-loop containing nucleotide triphosphate hydrolases"/>
    <property type="match status" value="1"/>
</dbReference>
<reference evidence="2 3" key="1">
    <citation type="journal article" date="2019" name="Int. J. Syst. Evol. Microbiol.">
        <title>The Global Catalogue of Microorganisms (GCM) 10K type strain sequencing project: providing services to taxonomists for standard genome sequencing and annotation.</title>
        <authorList>
            <consortium name="The Broad Institute Genomics Platform"/>
            <consortium name="The Broad Institute Genome Sequencing Center for Infectious Disease"/>
            <person name="Wu L."/>
            <person name="Ma J."/>
        </authorList>
    </citation>
    <scope>NUCLEOTIDE SEQUENCE [LARGE SCALE GENOMIC DNA]</scope>
    <source>
        <strain evidence="2 3">JCM 16114</strain>
    </source>
</reference>
<dbReference type="Proteomes" id="UP001499843">
    <property type="component" value="Unassembled WGS sequence"/>
</dbReference>
<dbReference type="Pfam" id="PF13175">
    <property type="entry name" value="AAA_15"/>
    <property type="match status" value="1"/>
</dbReference>
<evidence type="ECO:0000313" key="3">
    <source>
        <dbReference type="Proteomes" id="UP001499843"/>
    </source>
</evidence>
<dbReference type="InterPro" id="IPR027417">
    <property type="entry name" value="P-loop_NTPase"/>
</dbReference>
<sequence>MVLLRMAVDNYRCFRERQEIELRPITVVLGKNNAGKSALTRLPLLLETGIRTSSSLPLDVDALSDDPPDFLDLVYGRKCASRAGAGVRSGRLPS</sequence>
<comment type="caution">
    <text evidence="2">The sequence shown here is derived from an EMBL/GenBank/DDBJ whole genome shotgun (WGS) entry which is preliminary data.</text>
</comment>
<name>A0ABN3CL74_9ACTN</name>
<accession>A0ABN3CL74</accession>
<evidence type="ECO:0000259" key="1">
    <source>
        <dbReference type="Pfam" id="PF13175"/>
    </source>
</evidence>
<feature type="domain" description="Endonuclease GajA/Old nuclease/RecF-like AAA" evidence="1">
    <location>
        <begin position="1"/>
        <end position="42"/>
    </location>
</feature>
<proteinExistence type="predicted"/>
<dbReference type="EMBL" id="BAAAQX010000014">
    <property type="protein sequence ID" value="GAA2209992.1"/>
    <property type="molecule type" value="Genomic_DNA"/>
</dbReference>
<evidence type="ECO:0000313" key="2">
    <source>
        <dbReference type="EMBL" id="GAA2209992.1"/>
    </source>
</evidence>
<protein>
    <recommendedName>
        <fullName evidence="1">Endonuclease GajA/Old nuclease/RecF-like AAA domain-containing protein</fullName>
    </recommendedName>
</protein>
<gene>
    <name evidence="2" type="ORF">GCM10009850_054510</name>
</gene>
<dbReference type="SUPFAM" id="SSF52540">
    <property type="entry name" value="P-loop containing nucleoside triphosphate hydrolases"/>
    <property type="match status" value="1"/>
</dbReference>
<keyword evidence="3" id="KW-1185">Reference proteome</keyword>